<reference evidence="2" key="1">
    <citation type="journal article" date="2023" name="Front. Plant Sci.">
        <title>Chromosomal-level genome assembly of Melastoma candidum provides insights into trichome evolution.</title>
        <authorList>
            <person name="Zhong Y."/>
            <person name="Wu W."/>
            <person name="Sun C."/>
            <person name="Zou P."/>
            <person name="Liu Y."/>
            <person name="Dai S."/>
            <person name="Zhou R."/>
        </authorList>
    </citation>
    <scope>NUCLEOTIDE SEQUENCE [LARGE SCALE GENOMIC DNA]</scope>
</reference>
<sequence length="301" mass="33055">MALASCSGNLIPLDYIDPAQLFWESGFFPDDVACFGDPFLGGGSLEVEGSSGLSDASGAAAPLLWHDPGLLGNFVLASEGLEGLYPKRQRTEGSVKFPEFVPLQSPEVPELFPFPSEYGCFRTGCDGESGSGTKGKSEGRTRLSAQSMAARERRRRITEKTTELGRLIPGGRKMTTAEMLQAAHKYIRFLQAQVGMLQLICLNVDEVKPTGTFSFSKNIDDRSNCSHCSRKTKLQVKEEVPRCRSVGNIGTLLGSQRIQEKLYAEEKCLVTKELVRSIAKNDSRAKECYKIWKSSSTTTFD</sequence>
<dbReference type="Proteomes" id="UP001057402">
    <property type="component" value="Chromosome 11"/>
</dbReference>
<keyword evidence="2" id="KW-1185">Reference proteome</keyword>
<dbReference type="EMBL" id="CM042890">
    <property type="protein sequence ID" value="KAI4312483.1"/>
    <property type="molecule type" value="Genomic_DNA"/>
</dbReference>
<name>A0ACB9LN28_9MYRT</name>
<organism evidence="1 2">
    <name type="scientific">Melastoma candidum</name>
    <dbReference type="NCBI Taxonomy" id="119954"/>
    <lineage>
        <taxon>Eukaryota</taxon>
        <taxon>Viridiplantae</taxon>
        <taxon>Streptophyta</taxon>
        <taxon>Embryophyta</taxon>
        <taxon>Tracheophyta</taxon>
        <taxon>Spermatophyta</taxon>
        <taxon>Magnoliopsida</taxon>
        <taxon>eudicotyledons</taxon>
        <taxon>Gunneridae</taxon>
        <taxon>Pentapetalae</taxon>
        <taxon>rosids</taxon>
        <taxon>malvids</taxon>
        <taxon>Myrtales</taxon>
        <taxon>Melastomataceae</taxon>
        <taxon>Melastomatoideae</taxon>
        <taxon>Melastomateae</taxon>
        <taxon>Melastoma</taxon>
    </lineage>
</organism>
<accession>A0ACB9LN28</accession>
<proteinExistence type="predicted"/>
<comment type="caution">
    <text evidence="1">The sequence shown here is derived from an EMBL/GenBank/DDBJ whole genome shotgun (WGS) entry which is preliminary data.</text>
</comment>
<evidence type="ECO:0000313" key="2">
    <source>
        <dbReference type="Proteomes" id="UP001057402"/>
    </source>
</evidence>
<protein>
    <submittedName>
        <fullName evidence="1">Uncharacterized protein</fullName>
    </submittedName>
</protein>
<evidence type="ECO:0000313" key="1">
    <source>
        <dbReference type="EMBL" id="KAI4312483.1"/>
    </source>
</evidence>
<gene>
    <name evidence="1" type="ORF">MLD38_037289</name>
</gene>